<evidence type="ECO:0000259" key="9">
    <source>
        <dbReference type="Pfam" id="PF01694"/>
    </source>
</evidence>
<evidence type="ECO:0000256" key="5">
    <source>
        <dbReference type="ARBA" id="ARBA00022989"/>
    </source>
</evidence>
<dbReference type="GO" id="GO:0016020">
    <property type="term" value="C:membrane"/>
    <property type="evidence" value="ECO:0007669"/>
    <property type="project" value="UniProtKB-SubCell"/>
</dbReference>
<keyword evidence="3" id="KW-0997">Cell inner membrane</keyword>
<dbReference type="GO" id="GO:0004252">
    <property type="term" value="F:serine-type endopeptidase activity"/>
    <property type="evidence" value="ECO:0007669"/>
    <property type="project" value="InterPro"/>
</dbReference>
<accession>A0A6J4LKN2</accession>
<gene>
    <name evidence="10" type="ORF">AVDCRST_MAG90-1708</name>
</gene>
<comment type="subcellular location">
    <subcellularLocation>
        <location evidence="1">Membrane</location>
        <topology evidence="1">Multi-pass membrane protein</topology>
    </subcellularLocation>
</comment>
<proteinExistence type="predicted"/>
<keyword evidence="2" id="KW-1003">Cell membrane</keyword>
<feature type="region of interest" description="Disordered" evidence="7">
    <location>
        <begin position="1"/>
        <end position="30"/>
    </location>
</feature>
<evidence type="ECO:0000256" key="8">
    <source>
        <dbReference type="SAM" id="Phobius"/>
    </source>
</evidence>
<name>A0A6J4LKN2_9HYPH</name>
<keyword evidence="4 8" id="KW-0812">Transmembrane</keyword>
<evidence type="ECO:0000256" key="6">
    <source>
        <dbReference type="ARBA" id="ARBA00023136"/>
    </source>
</evidence>
<reference evidence="10" key="1">
    <citation type="submission" date="2020-02" db="EMBL/GenBank/DDBJ databases">
        <authorList>
            <person name="Meier V. D."/>
        </authorList>
    </citation>
    <scope>NUCLEOTIDE SEQUENCE</scope>
    <source>
        <strain evidence="10">AVDCRST_MAG90</strain>
    </source>
</reference>
<evidence type="ECO:0000256" key="4">
    <source>
        <dbReference type="ARBA" id="ARBA00022692"/>
    </source>
</evidence>
<feature type="transmembrane region" description="Helical" evidence="8">
    <location>
        <begin position="88"/>
        <end position="107"/>
    </location>
</feature>
<evidence type="ECO:0000256" key="2">
    <source>
        <dbReference type="ARBA" id="ARBA00022475"/>
    </source>
</evidence>
<dbReference type="PANTHER" id="PTHR43066">
    <property type="entry name" value="RHOMBOID-RELATED PROTEIN"/>
    <property type="match status" value="1"/>
</dbReference>
<feature type="domain" description="Peptidase S54 rhomboid" evidence="9">
    <location>
        <begin position="74"/>
        <end position="227"/>
    </location>
</feature>
<evidence type="ECO:0000256" key="3">
    <source>
        <dbReference type="ARBA" id="ARBA00022519"/>
    </source>
</evidence>
<feature type="transmembrane region" description="Helical" evidence="8">
    <location>
        <begin position="214"/>
        <end position="233"/>
    </location>
</feature>
<sequence>MLKRPLSGRSAGRVSQNGSGLSGGGEEPREPVFTGPWPALSLAVLLMGLYAWQRTAPDQDALFYRYGLIPLQGEEWERLVTSLFLHGGWAHVILNALGTLAFGAAVSRLFGTRLLGALAFLAFFLVCGAVAGWAYVTLKSQSAVVLIGASGGASGLMGGASRLLGGGSDPGRPLAPFLSAPVISMAAAWIIINLIVAVFGFAPGAGTAAVAWEAHLAGYAAGLFLVAPALWLLRGGRTRIDSRG</sequence>
<protein>
    <recommendedName>
        <fullName evidence="9">Peptidase S54 rhomboid domain-containing protein</fullName>
    </recommendedName>
</protein>
<keyword evidence="5 8" id="KW-1133">Transmembrane helix</keyword>
<dbReference type="AlphaFoldDB" id="A0A6J4LKN2"/>
<evidence type="ECO:0000256" key="1">
    <source>
        <dbReference type="ARBA" id="ARBA00004141"/>
    </source>
</evidence>
<dbReference type="SUPFAM" id="SSF144091">
    <property type="entry name" value="Rhomboid-like"/>
    <property type="match status" value="1"/>
</dbReference>
<dbReference type="Pfam" id="PF01694">
    <property type="entry name" value="Rhomboid"/>
    <property type="match status" value="1"/>
</dbReference>
<feature type="transmembrane region" description="Helical" evidence="8">
    <location>
        <begin position="114"/>
        <end position="136"/>
    </location>
</feature>
<dbReference type="Gene3D" id="1.20.1540.10">
    <property type="entry name" value="Rhomboid-like"/>
    <property type="match status" value="1"/>
</dbReference>
<organism evidence="10">
    <name type="scientific">uncultured Microvirga sp</name>
    <dbReference type="NCBI Taxonomy" id="412392"/>
    <lineage>
        <taxon>Bacteria</taxon>
        <taxon>Pseudomonadati</taxon>
        <taxon>Pseudomonadota</taxon>
        <taxon>Alphaproteobacteria</taxon>
        <taxon>Hyphomicrobiales</taxon>
        <taxon>Methylobacteriaceae</taxon>
        <taxon>Microvirga</taxon>
        <taxon>environmental samples</taxon>
    </lineage>
</organism>
<dbReference type="PANTHER" id="PTHR43066:SF26">
    <property type="entry name" value="RHOMBOID PROTEASE GLPG"/>
    <property type="match status" value="1"/>
</dbReference>
<evidence type="ECO:0000256" key="7">
    <source>
        <dbReference type="SAM" id="MobiDB-lite"/>
    </source>
</evidence>
<dbReference type="EMBL" id="CADCUC010000321">
    <property type="protein sequence ID" value="CAA9334512.1"/>
    <property type="molecule type" value="Genomic_DNA"/>
</dbReference>
<dbReference type="InterPro" id="IPR035952">
    <property type="entry name" value="Rhomboid-like_sf"/>
</dbReference>
<dbReference type="InterPro" id="IPR022764">
    <property type="entry name" value="Peptidase_S54_rhomboid_dom"/>
</dbReference>
<feature type="transmembrane region" description="Helical" evidence="8">
    <location>
        <begin position="142"/>
        <end position="165"/>
    </location>
</feature>
<evidence type="ECO:0000313" key="10">
    <source>
        <dbReference type="EMBL" id="CAA9334512.1"/>
    </source>
</evidence>
<feature type="transmembrane region" description="Helical" evidence="8">
    <location>
        <begin position="177"/>
        <end position="202"/>
    </location>
</feature>
<keyword evidence="6 8" id="KW-0472">Membrane</keyword>